<gene>
    <name evidence="3" type="ORF">MNBD_DELTA02-878</name>
</gene>
<dbReference type="InterPro" id="IPR039422">
    <property type="entry name" value="MarR/SlyA-like"/>
</dbReference>
<dbReference type="GO" id="GO:0003700">
    <property type="term" value="F:DNA-binding transcription factor activity"/>
    <property type="evidence" value="ECO:0007669"/>
    <property type="project" value="InterPro"/>
</dbReference>
<dbReference type="PANTHER" id="PTHR33164:SF101">
    <property type="entry name" value="TRANSCRIPTIONAL REPRESSOR MPRA"/>
    <property type="match status" value="1"/>
</dbReference>
<accession>A0A3B0VFK1</accession>
<dbReference type="SMART" id="SM00347">
    <property type="entry name" value="HTH_MARR"/>
    <property type="match status" value="1"/>
</dbReference>
<feature type="domain" description="HTH marR-type" evidence="2">
    <location>
        <begin position="14"/>
        <end position="146"/>
    </location>
</feature>
<feature type="region of interest" description="Disordered" evidence="1">
    <location>
        <begin position="148"/>
        <end position="167"/>
    </location>
</feature>
<feature type="compositionally biased region" description="Basic and acidic residues" evidence="1">
    <location>
        <begin position="148"/>
        <end position="158"/>
    </location>
</feature>
<dbReference type="AlphaFoldDB" id="A0A3B0VFK1"/>
<reference evidence="3" key="1">
    <citation type="submission" date="2018-06" db="EMBL/GenBank/DDBJ databases">
        <authorList>
            <person name="Zhirakovskaya E."/>
        </authorList>
    </citation>
    <scope>NUCLEOTIDE SEQUENCE</scope>
</reference>
<dbReference type="Gene3D" id="1.10.10.10">
    <property type="entry name" value="Winged helix-like DNA-binding domain superfamily/Winged helix DNA-binding domain"/>
    <property type="match status" value="1"/>
</dbReference>
<evidence type="ECO:0000313" key="3">
    <source>
        <dbReference type="EMBL" id="VAW39073.1"/>
    </source>
</evidence>
<dbReference type="InterPro" id="IPR000835">
    <property type="entry name" value="HTH_MarR-typ"/>
</dbReference>
<protein>
    <recommendedName>
        <fullName evidence="2">HTH marR-type domain-containing protein</fullName>
    </recommendedName>
</protein>
<dbReference type="InterPro" id="IPR036388">
    <property type="entry name" value="WH-like_DNA-bd_sf"/>
</dbReference>
<organism evidence="3">
    <name type="scientific">hydrothermal vent metagenome</name>
    <dbReference type="NCBI Taxonomy" id="652676"/>
    <lineage>
        <taxon>unclassified sequences</taxon>
        <taxon>metagenomes</taxon>
        <taxon>ecological metagenomes</taxon>
    </lineage>
</organism>
<evidence type="ECO:0000259" key="2">
    <source>
        <dbReference type="PROSITE" id="PS50995"/>
    </source>
</evidence>
<dbReference type="Pfam" id="PF12802">
    <property type="entry name" value="MarR_2"/>
    <property type="match status" value="1"/>
</dbReference>
<dbReference type="PANTHER" id="PTHR33164">
    <property type="entry name" value="TRANSCRIPTIONAL REGULATOR, MARR FAMILY"/>
    <property type="match status" value="1"/>
</dbReference>
<sequence>MGTHHKGSRREKQALNAYVALMRAAESVTSRTTGSMTDAGLTLSQFGVLEAIYHLGPLCQRALAEKILKSTGNIVVVVDNLERQGLVVRRRDRKDRRYVIVHLTGKGRGLVGEVFPKVLKSIVREMAAIGGEEQVALYKLCRKLGKKKDISNSKDSDKPVNNLRRAQ</sequence>
<name>A0A3B0VFK1_9ZZZZ</name>
<dbReference type="InterPro" id="IPR036390">
    <property type="entry name" value="WH_DNA-bd_sf"/>
</dbReference>
<evidence type="ECO:0000256" key="1">
    <source>
        <dbReference type="SAM" id="MobiDB-lite"/>
    </source>
</evidence>
<dbReference type="EMBL" id="UOEZ01000083">
    <property type="protein sequence ID" value="VAW39073.1"/>
    <property type="molecule type" value="Genomic_DNA"/>
</dbReference>
<dbReference type="SUPFAM" id="SSF46785">
    <property type="entry name" value="Winged helix' DNA-binding domain"/>
    <property type="match status" value="1"/>
</dbReference>
<dbReference type="GO" id="GO:0006950">
    <property type="term" value="P:response to stress"/>
    <property type="evidence" value="ECO:0007669"/>
    <property type="project" value="TreeGrafter"/>
</dbReference>
<dbReference type="PRINTS" id="PR00598">
    <property type="entry name" value="HTHMARR"/>
</dbReference>
<dbReference type="PROSITE" id="PS50995">
    <property type="entry name" value="HTH_MARR_2"/>
    <property type="match status" value="1"/>
</dbReference>
<proteinExistence type="predicted"/>